<feature type="region of interest" description="Disordered" evidence="20">
    <location>
        <begin position="486"/>
        <end position="516"/>
    </location>
</feature>
<keyword evidence="12" id="KW-0418">Kinase</keyword>
<dbReference type="GO" id="GO:0005819">
    <property type="term" value="C:spindle"/>
    <property type="evidence" value="ECO:0007669"/>
    <property type="project" value="UniProtKB-SubCell"/>
</dbReference>
<feature type="transmembrane region" description="Helical" evidence="21">
    <location>
        <begin position="523"/>
        <end position="542"/>
    </location>
</feature>
<comment type="subcellular location">
    <subcellularLocation>
        <location evidence="3">Cytoplasm</location>
        <location evidence="3">Cytoskeleton</location>
        <location evidence="3">Microtubule organizing center</location>
        <location evidence="3">Centrosome</location>
    </subcellularLocation>
    <subcellularLocation>
        <location evidence="2">Cytoplasm</location>
        <location evidence="2">Cytoskeleton</location>
        <location evidence="2">Spindle</location>
    </subcellularLocation>
</comment>
<dbReference type="SUPFAM" id="SSF56112">
    <property type="entry name" value="Protein kinase-like (PK-like)"/>
    <property type="match status" value="1"/>
</dbReference>
<evidence type="ECO:0000256" key="14">
    <source>
        <dbReference type="ARBA" id="ARBA00023212"/>
    </source>
</evidence>
<gene>
    <name evidence="23" type="ORF">PHAECO_LOCUS4863</name>
</gene>
<feature type="domain" description="Protein kinase" evidence="22">
    <location>
        <begin position="28"/>
        <end position="290"/>
    </location>
</feature>
<keyword evidence="24" id="KW-1185">Reference proteome</keyword>
<dbReference type="PROSITE" id="PS00108">
    <property type="entry name" value="PROTEIN_KINASE_ST"/>
    <property type="match status" value="1"/>
</dbReference>
<evidence type="ECO:0000256" key="12">
    <source>
        <dbReference type="ARBA" id="ARBA00022777"/>
    </source>
</evidence>
<evidence type="ECO:0000256" key="20">
    <source>
        <dbReference type="SAM" id="MobiDB-lite"/>
    </source>
</evidence>
<dbReference type="GO" id="GO:0004707">
    <property type="term" value="F:MAP kinase activity"/>
    <property type="evidence" value="ECO:0007669"/>
    <property type="project" value="UniProtKB-EC"/>
</dbReference>
<dbReference type="PROSITE" id="PS00107">
    <property type="entry name" value="PROTEIN_KINASE_ATP"/>
    <property type="match status" value="1"/>
</dbReference>
<keyword evidence="15" id="KW-0131">Cell cycle</keyword>
<dbReference type="Gene3D" id="1.10.510.10">
    <property type="entry name" value="Transferase(Phosphotransferase) domain 1"/>
    <property type="match status" value="2"/>
</dbReference>
<evidence type="ECO:0000313" key="24">
    <source>
        <dbReference type="Proteomes" id="UP001153737"/>
    </source>
</evidence>
<dbReference type="GO" id="GO:0005813">
    <property type="term" value="C:centrosome"/>
    <property type="evidence" value="ECO:0007669"/>
    <property type="project" value="UniProtKB-SubCell"/>
</dbReference>
<dbReference type="PANTHER" id="PTHR24055">
    <property type="entry name" value="MITOGEN-ACTIVATED PROTEIN KINASE"/>
    <property type="match status" value="1"/>
</dbReference>
<evidence type="ECO:0000256" key="1">
    <source>
        <dbReference type="ARBA" id="ARBA00001946"/>
    </source>
</evidence>
<evidence type="ECO:0000256" key="17">
    <source>
        <dbReference type="ARBA" id="ARBA00047592"/>
    </source>
</evidence>
<dbReference type="Pfam" id="PF00069">
    <property type="entry name" value="Pkinase"/>
    <property type="match status" value="1"/>
</dbReference>
<dbReference type="GO" id="GO:0006915">
    <property type="term" value="P:apoptotic process"/>
    <property type="evidence" value="ECO:0007669"/>
    <property type="project" value="UniProtKB-KW"/>
</dbReference>
<dbReference type="InterPro" id="IPR050117">
    <property type="entry name" value="MAPK"/>
</dbReference>
<evidence type="ECO:0000256" key="18">
    <source>
        <dbReference type="ARBA" id="ARBA00048312"/>
    </source>
</evidence>
<keyword evidence="11 19" id="KW-0547">Nucleotide-binding</keyword>
<evidence type="ECO:0000256" key="6">
    <source>
        <dbReference type="ARBA" id="ARBA00022490"/>
    </source>
</evidence>
<evidence type="ECO:0000256" key="13">
    <source>
        <dbReference type="ARBA" id="ARBA00022840"/>
    </source>
</evidence>
<evidence type="ECO:0000313" key="23">
    <source>
        <dbReference type="EMBL" id="CAG9817428.1"/>
    </source>
</evidence>
<protein>
    <recommendedName>
        <fullName evidence="16">Mitogen-activated protein kinase 1</fullName>
        <ecNumber evidence="5">2.7.11.24</ecNumber>
    </recommendedName>
</protein>
<evidence type="ECO:0000256" key="4">
    <source>
        <dbReference type="ARBA" id="ARBA00008832"/>
    </source>
</evidence>
<keyword evidence="10" id="KW-0053">Apoptosis</keyword>
<dbReference type="Gene3D" id="3.30.200.20">
    <property type="entry name" value="Phosphorylase Kinase, domain 1"/>
    <property type="match status" value="1"/>
</dbReference>
<evidence type="ECO:0000256" key="7">
    <source>
        <dbReference type="ARBA" id="ARBA00022527"/>
    </source>
</evidence>
<keyword evidence="14" id="KW-0206">Cytoskeleton</keyword>
<proteinExistence type="inferred from homology"/>
<dbReference type="EC" id="2.7.11.24" evidence="5"/>
<dbReference type="PRINTS" id="PR01770">
    <property type="entry name" value="ERK1ERK2MAPK"/>
</dbReference>
<dbReference type="InterPro" id="IPR017441">
    <property type="entry name" value="Protein_kinase_ATP_BS"/>
</dbReference>
<dbReference type="InterPro" id="IPR008271">
    <property type="entry name" value="Ser/Thr_kinase_AS"/>
</dbReference>
<evidence type="ECO:0000256" key="11">
    <source>
        <dbReference type="ARBA" id="ARBA00022741"/>
    </source>
</evidence>
<dbReference type="EMBL" id="OU896721">
    <property type="protein sequence ID" value="CAG9817428.1"/>
    <property type="molecule type" value="Genomic_DNA"/>
</dbReference>
<dbReference type="Gene3D" id="2.60.120.430">
    <property type="entry name" value="Galactose-binding lectin"/>
    <property type="match status" value="1"/>
</dbReference>
<sequence>MAEATGASSVNPNAEVVRGQIFEVGPRYTNLAYIGEGAYGMVVSAYDTVTKTKVAIKKISPFEHQTYCQRTLREIKILTRFKHENIIDIRDILRAVTIDQMKDVYIVQCLMETDLYKLLKTQRLSNDHICYFLYQILRGLKYIHSANVLHRDLKPSNLLLNTTCDLKICDFGLARVADPDHDHTGFLTEYVATRWYRAPEIMLNSKGYTKSIDIWSVGCILAEMLANRPIFPGKHYLDQLNHILGVLGSPSQEDLDCIINEKALDLLDKMLTFNPHKRIGVEDSLAHPYLEQYYDPADEVECSGQLVYAVNCGGDSHTDSYGVRYERDPLHGRIGIASDFGKRLLIGRVPDNDHILYQTERYHTNTFGYDIPINSDGDYVLVLKFCEVYFNAPDQKVFDVVLNGDHTIVADLDIFEKVGRGVAHDEYVPFKISKDRLLINGEDSEIRGGRIRVEFIKGYKDNPKINAMYVIKGTLDDIVKLPPIPMEPSPIEEAREEPEVIPKSRRPSGPKQPDPYTMDDSSLMLPIFIAIGAFIPLLFCLCKL</sequence>
<dbReference type="OrthoDB" id="192887at2759"/>
<dbReference type="SMART" id="SM00220">
    <property type="entry name" value="S_TKc"/>
    <property type="match status" value="1"/>
</dbReference>
<evidence type="ECO:0000256" key="19">
    <source>
        <dbReference type="PROSITE-ProRule" id="PRU10141"/>
    </source>
</evidence>
<dbReference type="InterPro" id="IPR008349">
    <property type="entry name" value="MAPK_ERK1/2"/>
</dbReference>
<comment type="catalytic activity">
    <reaction evidence="17">
        <text>L-threonyl-[protein] + ATP = O-phospho-L-threonyl-[protein] + ADP + H(+)</text>
        <dbReference type="Rhea" id="RHEA:46608"/>
        <dbReference type="Rhea" id="RHEA-COMP:11060"/>
        <dbReference type="Rhea" id="RHEA-COMP:11605"/>
        <dbReference type="ChEBI" id="CHEBI:15378"/>
        <dbReference type="ChEBI" id="CHEBI:30013"/>
        <dbReference type="ChEBI" id="CHEBI:30616"/>
        <dbReference type="ChEBI" id="CHEBI:61977"/>
        <dbReference type="ChEBI" id="CHEBI:456216"/>
        <dbReference type="EC" id="2.7.11.24"/>
    </reaction>
</comment>
<evidence type="ECO:0000256" key="21">
    <source>
        <dbReference type="SAM" id="Phobius"/>
    </source>
</evidence>
<dbReference type="InterPro" id="IPR000719">
    <property type="entry name" value="Prot_kinase_dom"/>
</dbReference>
<evidence type="ECO:0000256" key="16">
    <source>
        <dbReference type="ARBA" id="ARBA00039550"/>
    </source>
</evidence>
<dbReference type="Pfam" id="PF11721">
    <property type="entry name" value="Malectin"/>
    <property type="match status" value="1"/>
</dbReference>
<evidence type="ECO:0000256" key="8">
    <source>
        <dbReference type="ARBA" id="ARBA00022553"/>
    </source>
</evidence>
<keyword evidence="21" id="KW-0812">Transmembrane</keyword>
<reference evidence="23" key="1">
    <citation type="submission" date="2022-01" db="EMBL/GenBank/DDBJ databases">
        <authorList>
            <person name="King R."/>
        </authorList>
    </citation>
    <scope>NUCLEOTIDE SEQUENCE</scope>
</reference>
<organism evidence="23 24">
    <name type="scientific">Phaedon cochleariae</name>
    <name type="common">Mustard beetle</name>
    <dbReference type="NCBI Taxonomy" id="80249"/>
    <lineage>
        <taxon>Eukaryota</taxon>
        <taxon>Metazoa</taxon>
        <taxon>Ecdysozoa</taxon>
        <taxon>Arthropoda</taxon>
        <taxon>Hexapoda</taxon>
        <taxon>Insecta</taxon>
        <taxon>Pterygota</taxon>
        <taxon>Neoptera</taxon>
        <taxon>Endopterygota</taxon>
        <taxon>Coleoptera</taxon>
        <taxon>Polyphaga</taxon>
        <taxon>Cucujiformia</taxon>
        <taxon>Chrysomeloidea</taxon>
        <taxon>Chrysomelidae</taxon>
        <taxon>Chrysomelinae</taxon>
        <taxon>Chrysomelini</taxon>
        <taxon>Phaedon</taxon>
    </lineage>
</organism>
<evidence type="ECO:0000256" key="10">
    <source>
        <dbReference type="ARBA" id="ARBA00022703"/>
    </source>
</evidence>
<keyword evidence="21" id="KW-1133">Transmembrane helix</keyword>
<evidence type="ECO:0000256" key="9">
    <source>
        <dbReference type="ARBA" id="ARBA00022679"/>
    </source>
</evidence>
<accession>A0A9N9X208</accession>
<dbReference type="InterPro" id="IPR021720">
    <property type="entry name" value="Malectin_dom"/>
</dbReference>
<comment type="catalytic activity">
    <reaction evidence="18">
        <text>L-seryl-[protein] + ATP = O-phospho-L-seryl-[protein] + ADP + H(+)</text>
        <dbReference type="Rhea" id="RHEA:17989"/>
        <dbReference type="Rhea" id="RHEA-COMP:9863"/>
        <dbReference type="Rhea" id="RHEA-COMP:11604"/>
        <dbReference type="ChEBI" id="CHEBI:15378"/>
        <dbReference type="ChEBI" id="CHEBI:29999"/>
        <dbReference type="ChEBI" id="CHEBI:30616"/>
        <dbReference type="ChEBI" id="CHEBI:83421"/>
        <dbReference type="ChEBI" id="CHEBI:456216"/>
        <dbReference type="EC" id="2.7.11.24"/>
    </reaction>
</comment>
<keyword evidence="6" id="KW-0963">Cytoplasm</keyword>
<keyword evidence="13 19" id="KW-0067">ATP-binding</keyword>
<dbReference type="CDD" id="cd07849">
    <property type="entry name" value="STKc_ERK1_2_like"/>
    <property type="match status" value="1"/>
</dbReference>
<comment type="similarity">
    <text evidence="4">Belongs to the protein kinase superfamily. CMGC Ser/Thr protein kinase family. MAP kinase subfamily.</text>
</comment>
<keyword evidence="7" id="KW-0723">Serine/threonine-protein kinase</keyword>
<dbReference type="AlphaFoldDB" id="A0A9N9X208"/>
<keyword evidence="8" id="KW-0597">Phosphoprotein</keyword>
<name>A0A9N9X208_PHACE</name>
<evidence type="ECO:0000256" key="2">
    <source>
        <dbReference type="ARBA" id="ARBA00004186"/>
    </source>
</evidence>
<evidence type="ECO:0000256" key="5">
    <source>
        <dbReference type="ARBA" id="ARBA00012411"/>
    </source>
</evidence>
<dbReference type="FunFam" id="1.10.510.10:FF:000624">
    <property type="entry name" value="Mitogen-activated protein kinase"/>
    <property type="match status" value="1"/>
</dbReference>
<dbReference type="GO" id="GO:0005524">
    <property type="term" value="F:ATP binding"/>
    <property type="evidence" value="ECO:0007669"/>
    <property type="project" value="UniProtKB-UniRule"/>
</dbReference>
<dbReference type="FunFam" id="3.30.200.20:FF:000373">
    <property type="entry name" value="Mitogen-activated protein kinase 1"/>
    <property type="match status" value="1"/>
</dbReference>
<keyword evidence="9" id="KW-0808">Transferase</keyword>
<comment type="cofactor">
    <cofactor evidence="1">
        <name>Mg(2+)</name>
        <dbReference type="ChEBI" id="CHEBI:18420"/>
    </cofactor>
</comment>
<dbReference type="InterPro" id="IPR003527">
    <property type="entry name" value="MAP_kinase_CS"/>
</dbReference>
<dbReference type="PROSITE" id="PS01351">
    <property type="entry name" value="MAPK"/>
    <property type="match status" value="1"/>
</dbReference>
<evidence type="ECO:0000256" key="15">
    <source>
        <dbReference type="ARBA" id="ARBA00023306"/>
    </source>
</evidence>
<evidence type="ECO:0000256" key="3">
    <source>
        <dbReference type="ARBA" id="ARBA00004300"/>
    </source>
</evidence>
<feature type="binding site" evidence="19">
    <location>
        <position position="58"/>
    </location>
    <ligand>
        <name>ATP</name>
        <dbReference type="ChEBI" id="CHEBI:30616"/>
    </ligand>
</feature>
<evidence type="ECO:0000259" key="22">
    <source>
        <dbReference type="SMART" id="SM00220"/>
    </source>
</evidence>
<dbReference type="InterPro" id="IPR011009">
    <property type="entry name" value="Kinase-like_dom_sf"/>
</dbReference>
<keyword evidence="21" id="KW-0472">Membrane</keyword>
<reference evidence="23" key="2">
    <citation type="submission" date="2022-10" db="EMBL/GenBank/DDBJ databases">
        <authorList>
            <consortium name="ENA_rothamsted_submissions"/>
            <consortium name="culmorum"/>
            <person name="King R."/>
        </authorList>
    </citation>
    <scope>NUCLEOTIDE SEQUENCE</scope>
</reference>
<dbReference type="Proteomes" id="UP001153737">
    <property type="component" value="Chromosome 15"/>
</dbReference>